<gene>
    <name evidence="1" type="ORF">S-MbCM7_102</name>
</gene>
<protein>
    <submittedName>
        <fullName evidence="1">Uncharacterized protein</fullName>
    </submittedName>
</protein>
<accession>V5URB4</accession>
<dbReference type="Proteomes" id="UP000018808">
    <property type="component" value="Segment"/>
</dbReference>
<organism evidence="1 2">
    <name type="scientific">Synechococcus phage ACG-2014h</name>
    <dbReference type="NCBI Taxonomy" id="1340810"/>
    <lineage>
        <taxon>Viruses</taxon>
        <taxon>Duplodnaviria</taxon>
        <taxon>Heunggongvirae</taxon>
        <taxon>Uroviricota</taxon>
        <taxon>Caudoviricetes</taxon>
        <taxon>Pantevenvirales</taxon>
        <taxon>Kyanoviridae</taxon>
        <taxon>Sedonavirus</taxon>
        <taxon>Sedonavirus tusconh</taxon>
    </lineage>
</organism>
<dbReference type="KEGG" id="vg:18504678"/>
<dbReference type="GeneID" id="18504678"/>
<dbReference type="EMBL" id="KF156338">
    <property type="protein sequence ID" value="AHB80516.1"/>
    <property type="molecule type" value="Genomic_DNA"/>
</dbReference>
<evidence type="ECO:0000313" key="1">
    <source>
        <dbReference type="EMBL" id="AHB80516.1"/>
    </source>
</evidence>
<dbReference type="OrthoDB" id="26662at10239"/>
<sequence>MEPLPDPSSEEYDYTVYVRIDEVRALYSHICFAIETWPGSPRRPAEEQEYLKSLRTRLFAMIADYSFSENT</sequence>
<evidence type="ECO:0000313" key="2">
    <source>
        <dbReference type="Proteomes" id="UP000018808"/>
    </source>
</evidence>
<proteinExistence type="predicted"/>
<reference evidence="1 2" key="1">
    <citation type="journal article" date="2014" name="Nature">
        <title>Viral tagging reveals discrete populations in Synechococcus viral genome sequence space.</title>
        <authorList>
            <person name="Deng L."/>
            <person name="Ignacio Espinoza J.C."/>
            <person name="Gregory A.C."/>
            <person name="Poulos B.T."/>
            <person name="Weitz J.S."/>
            <person name="Hugenholtz P."/>
            <person name="Sullivan M.B."/>
        </authorList>
    </citation>
    <scope>NUCLEOTIDE SEQUENCE [LARGE SCALE GENOMIC DNA]</scope>
</reference>
<dbReference type="RefSeq" id="YP_009008236.1">
    <property type="nucleotide sequence ID" value="NC_023587.1"/>
</dbReference>
<keyword evidence="2" id="KW-1185">Reference proteome</keyword>
<name>V5URB4_9CAUD</name>